<evidence type="ECO:0000256" key="13">
    <source>
        <dbReference type="HAMAP-Rule" id="MF_00409"/>
    </source>
</evidence>
<comment type="function">
    <text evidence="1 13">Transfers the gamma-phosphate of ATP to the 4'-position of a tetraacyldisaccharide 1-phosphate intermediate (termed DS-1-P) to form tetraacyldisaccharide 1,4'-bis-phosphate (lipid IVA).</text>
</comment>
<evidence type="ECO:0000313" key="15">
    <source>
        <dbReference type="Proteomes" id="UP000435802"/>
    </source>
</evidence>
<keyword evidence="5 13" id="KW-0444">Lipid biosynthesis</keyword>
<comment type="caution">
    <text evidence="14">The sequence shown here is derived from an EMBL/GenBank/DDBJ whole genome shotgun (WGS) entry which is preliminary data.</text>
</comment>
<comment type="similarity">
    <text evidence="13">Belongs to the LpxK family.</text>
</comment>
<dbReference type="InterPro" id="IPR027417">
    <property type="entry name" value="P-loop_NTPase"/>
</dbReference>
<keyword evidence="11 13" id="KW-0443">Lipid metabolism</keyword>
<evidence type="ECO:0000256" key="11">
    <source>
        <dbReference type="ARBA" id="ARBA00023098"/>
    </source>
</evidence>
<evidence type="ECO:0000256" key="9">
    <source>
        <dbReference type="ARBA" id="ARBA00022777"/>
    </source>
</evidence>
<proteinExistence type="inferred from homology"/>
<organism evidence="14 15">
    <name type="scientific">Shinella kummerowiae</name>
    <dbReference type="NCBI Taxonomy" id="417745"/>
    <lineage>
        <taxon>Bacteria</taxon>
        <taxon>Pseudomonadati</taxon>
        <taxon>Pseudomonadota</taxon>
        <taxon>Alphaproteobacteria</taxon>
        <taxon>Hyphomicrobiales</taxon>
        <taxon>Rhizobiaceae</taxon>
        <taxon>Shinella</taxon>
    </lineage>
</organism>
<dbReference type="GO" id="GO:0005886">
    <property type="term" value="C:plasma membrane"/>
    <property type="evidence" value="ECO:0007669"/>
    <property type="project" value="TreeGrafter"/>
</dbReference>
<dbReference type="GO" id="GO:0009245">
    <property type="term" value="P:lipid A biosynthetic process"/>
    <property type="evidence" value="ECO:0007669"/>
    <property type="project" value="UniProtKB-UniRule"/>
</dbReference>
<evidence type="ECO:0000256" key="10">
    <source>
        <dbReference type="ARBA" id="ARBA00022840"/>
    </source>
</evidence>
<dbReference type="NCBIfam" id="TIGR00682">
    <property type="entry name" value="lpxK"/>
    <property type="match status" value="1"/>
</dbReference>
<accession>A0A6N8SH99</accession>
<dbReference type="HAMAP" id="MF_00409">
    <property type="entry name" value="LpxK"/>
    <property type="match status" value="1"/>
</dbReference>
<keyword evidence="8 13" id="KW-0547">Nucleotide-binding</keyword>
<reference evidence="14 15" key="1">
    <citation type="submission" date="2019-12" db="EMBL/GenBank/DDBJ databases">
        <title>Shinella kummerowiae sp. nov., a symbiotic bacterium isolated from root nodules of the herbal legume Kummerowia stipulacea.</title>
        <authorList>
            <person name="Gao J."/>
        </authorList>
    </citation>
    <scope>NUCLEOTIDE SEQUENCE [LARGE SCALE GENOMIC DNA]</scope>
    <source>
        <strain evidence="14 15">CCBAU 25048</strain>
    </source>
</reference>
<evidence type="ECO:0000256" key="1">
    <source>
        <dbReference type="ARBA" id="ARBA00002274"/>
    </source>
</evidence>
<keyword evidence="7 13" id="KW-0808">Transferase</keyword>
<dbReference type="PANTHER" id="PTHR42724">
    <property type="entry name" value="TETRAACYLDISACCHARIDE 4'-KINASE"/>
    <property type="match status" value="1"/>
</dbReference>
<dbReference type="GO" id="GO:0009244">
    <property type="term" value="P:lipopolysaccharide core region biosynthetic process"/>
    <property type="evidence" value="ECO:0007669"/>
    <property type="project" value="TreeGrafter"/>
</dbReference>
<comment type="pathway">
    <text evidence="2 13">Glycolipid biosynthesis; lipid IV(A) biosynthesis; lipid IV(A) from (3R)-3-hydroxytetradecanoyl-[acyl-carrier-protein] and UDP-N-acetyl-alpha-D-glucosamine: step 6/6.</text>
</comment>
<dbReference type="EC" id="2.7.1.130" evidence="3 13"/>
<dbReference type="AlphaFoldDB" id="A0A6N8SH99"/>
<gene>
    <name evidence="13" type="primary">lpxK</name>
    <name evidence="14" type="ORF">GR138_23495</name>
</gene>
<dbReference type="Proteomes" id="UP000435802">
    <property type="component" value="Unassembled WGS sequence"/>
</dbReference>
<dbReference type="UniPathway" id="UPA00359">
    <property type="reaction ID" value="UER00482"/>
</dbReference>
<keyword evidence="6 13" id="KW-0441">Lipid A biosynthesis</keyword>
<evidence type="ECO:0000256" key="12">
    <source>
        <dbReference type="ARBA" id="ARBA00029757"/>
    </source>
</evidence>
<feature type="binding site" evidence="13">
    <location>
        <begin position="54"/>
        <end position="61"/>
    </location>
    <ligand>
        <name>ATP</name>
        <dbReference type="ChEBI" id="CHEBI:30616"/>
    </ligand>
</feature>
<evidence type="ECO:0000313" key="14">
    <source>
        <dbReference type="EMBL" id="MXN48179.1"/>
    </source>
</evidence>
<keyword evidence="10 13" id="KW-0067">ATP-binding</keyword>
<dbReference type="GO" id="GO:0009029">
    <property type="term" value="F:lipid-A 4'-kinase activity"/>
    <property type="evidence" value="ECO:0007669"/>
    <property type="project" value="UniProtKB-UniRule"/>
</dbReference>
<protein>
    <recommendedName>
        <fullName evidence="4 13">Tetraacyldisaccharide 4'-kinase</fullName>
        <ecNumber evidence="3 13">2.7.1.130</ecNumber>
    </recommendedName>
    <alternativeName>
        <fullName evidence="12 13">Lipid A 4'-kinase</fullName>
    </alternativeName>
</protein>
<keyword evidence="15" id="KW-1185">Reference proteome</keyword>
<dbReference type="GO" id="GO:0005524">
    <property type="term" value="F:ATP binding"/>
    <property type="evidence" value="ECO:0007669"/>
    <property type="project" value="UniProtKB-UniRule"/>
</dbReference>
<evidence type="ECO:0000256" key="7">
    <source>
        <dbReference type="ARBA" id="ARBA00022679"/>
    </source>
</evidence>
<dbReference type="Pfam" id="PF02606">
    <property type="entry name" value="LpxK"/>
    <property type="match status" value="1"/>
</dbReference>
<dbReference type="RefSeq" id="WP_160861668.1">
    <property type="nucleotide sequence ID" value="NZ_WUMK01000009.1"/>
</dbReference>
<comment type="catalytic activity">
    <reaction evidence="13">
        <text>a lipid A disaccharide + ATP = a lipid IVA + ADP + H(+)</text>
        <dbReference type="Rhea" id="RHEA:67840"/>
        <dbReference type="ChEBI" id="CHEBI:15378"/>
        <dbReference type="ChEBI" id="CHEBI:30616"/>
        <dbReference type="ChEBI" id="CHEBI:176343"/>
        <dbReference type="ChEBI" id="CHEBI:176425"/>
        <dbReference type="ChEBI" id="CHEBI:456216"/>
        <dbReference type="EC" id="2.7.1.130"/>
    </reaction>
</comment>
<dbReference type="OrthoDB" id="9766423at2"/>
<keyword evidence="9 13" id="KW-0418">Kinase</keyword>
<evidence type="ECO:0000256" key="4">
    <source>
        <dbReference type="ARBA" id="ARBA00016436"/>
    </source>
</evidence>
<sequence>MVSEAPPFWWTKPDWRAYALWPVSRLYGLVAGQRMRKKRRGEVPVPVICVGNFTVGGAGKTPTAIAIARAAKARGLKPGFLSRGYGGSLDVTTVVDPHHHYARAVGDEPLLLAREALTVIARKRIKGAKKLVEEGADLIIMDDGFQSAQLSFDYALLVIDTRRGIGNGHLVPSGPVRAPLAEQMRQASALLAIGDGNAADRLIRQAARAGKAVHSATLVTVGAEDLEGQVVMAWSGIADNEKFFRTVNETGAHLYVTRSFPDHHYLSDDEVAEILDHAEGLSYQLVTTSKDSVRLAGGHGRSEELKEKSRVIEVEIHFDDPKGPDAIIDAAIANARRRKLQGSKAVGNRQ</sequence>
<dbReference type="SUPFAM" id="SSF52540">
    <property type="entry name" value="P-loop containing nucleoside triphosphate hydrolases"/>
    <property type="match status" value="1"/>
</dbReference>
<dbReference type="InterPro" id="IPR003758">
    <property type="entry name" value="LpxK"/>
</dbReference>
<evidence type="ECO:0000256" key="6">
    <source>
        <dbReference type="ARBA" id="ARBA00022556"/>
    </source>
</evidence>
<dbReference type="EMBL" id="WUMK01000009">
    <property type="protein sequence ID" value="MXN48179.1"/>
    <property type="molecule type" value="Genomic_DNA"/>
</dbReference>
<evidence type="ECO:0000256" key="2">
    <source>
        <dbReference type="ARBA" id="ARBA00004870"/>
    </source>
</evidence>
<evidence type="ECO:0000256" key="8">
    <source>
        <dbReference type="ARBA" id="ARBA00022741"/>
    </source>
</evidence>
<dbReference type="PANTHER" id="PTHR42724:SF1">
    <property type="entry name" value="TETRAACYLDISACCHARIDE 4'-KINASE, MITOCHONDRIAL-RELATED"/>
    <property type="match status" value="1"/>
</dbReference>
<name>A0A6N8SH99_9HYPH</name>
<evidence type="ECO:0000256" key="3">
    <source>
        <dbReference type="ARBA" id="ARBA00012071"/>
    </source>
</evidence>
<evidence type="ECO:0000256" key="5">
    <source>
        <dbReference type="ARBA" id="ARBA00022516"/>
    </source>
</evidence>